<evidence type="ECO:0000313" key="2">
    <source>
        <dbReference type="Proteomes" id="UP000036185"/>
    </source>
</evidence>
<sequence length="37" mass="4348">MISLRFRSLDWQERSWNLADAQEGVLLLLPAYIDDVL</sequence>
<keyword evidence="2" id="KW-1185">Reference proteome</keyword>
<reference evidence="1 2" key="1">
    <citation type="journal article" date="2014" name="Int. J. Syst. Evol. Microbiol.">
        <title>Draft Genome Sequence of Corynebacterium ulcerans FRC58, Isolated from the Bronchitic Aspiration of a Patient in France.</title>
        <authorList>
            <person name="Silva Ado S."/>
            <person name="Barauna R.A."/>
            <person name="de Sa P.C."/>
            <person name="das Gracas D.A."/>
            <person name="Carneiro A.R."/>
            <person name="Thouvenin M."/>
            <person name="Azevedo V."/>
            <person name="Badell E."/>
            <person name="Guiso N."/>
            <person name="da Silva A.L."/>
            <person name="Ramos R.T."/>
        </authorList>
    </citation>
    <scope>NUCLEOTIDE SEQUENCE [LARGE SCALE GENOMIC DNA]</scope>
    <source>
        <strain evidence="1 2">FRC58</strain>
    </source>
</reference>
<organism evidence="1 2">
    <name type="scientific">Corynebacterium ulcerans FRC58</name>
    <dbReference type="NCBI Taxonomy" id="1408268"/>
    <lineage>
        <taxon>Bacteria</taxon>
        <taxon>Bacillati</taxon>
        <taxon>Actinomycetota</taxon>
        <taxon>Actinomycetes</taxon>
        <taxon>Mycobacteriales</taxon>
        <taxon>Corynebacteriaceae</taxon>
        <taxon>Corynebacterium</taxon>
    </lineage>
</organism>
<dbReference type="Proteomes" id="UP000036185">
    <property type="component" value="Chromosome"/>
</dbReference>
<protein>
    <recommendedName>
        <fullName evidence="3">Transposase</fullName>
    </recommendedName>
</protein>
<evidence type="ECO:0008006" key="3">
    <source>
        <dbReference type="Google" id="ProtNLM"/>
    </source>
</evidence>
<evidence type="ECO:0000313" key="1">
    <source>
        <dbReference type="EMBL" id="AKN76328.1"/>
    </source>
</evidence>
<dbReference type="EMBL" id="CP011913">
    <property type="protein sequence ID" value="AKN76328.1"/>
    <property type="molecule type" value="Genomic_DNA"/>
</dbReference>
<name>A0ABM5TYS8_CORUL</name>
<gene>
    <name evidence="1" type="ORF">CulFRC58_0474</name>
</gene>
<accession>A0ABM5TYS8</accession>
<proteinExistence type="predicted"/>